<accession>A0A3M9MHB7</accession>
<keyword evidence="2" id="KW-1185">Reference proteome</keyword>
<evidence type="ECO:0000313" key="1">
    <source>
        <dbReference type="EMBL" id="RNI24537.1"/>
    </source>
</evidence>
<comment type="caution">
    <text evidence="1">The sequence shown here is derived from an EMBL/GenBank/DDBJ whole genome shotgun (WGS) entry which is preliminary data.</text>
</comment>
<evidence type="ECO:0000313" key="2">
    <source>
        <dbReference type="Proteomes" id="UP000272117"/>
    </source>
</evidence>
<gene>
    <name evidence="1" type="ORF">EFB08_16620</name>
</gene>
<organism evidence="1 2">
    <name type="scientific">Rufibacter latericius</name>
    <dbReference type="NCBI Taxonomy" id="2487040"/>
    <lineage>
        <taxon>Bacteria</taxon>
        <taxon>Pseudomonadati</taxon>
        <taxon>Bacteroidota</taxon>
        <taxon>Cytophagia</taxon>
        <taxon>Cytophagales</taxon>
        <taxon>Hymenobacteraceae</taxon>
        <taxon>Rufibacter</taxon>
    </lineage>
</organism>
<proteinExistence type="predicted"/>
<dbReference type="Proteomes" id="UP000272117">
    <property type="component" value="Unassembled WGS sequence"/>
</dbReference>
<sequence length="100" mass="10741">MGKSSAKVQALAHFAVFAPQVSSFLPTGGLENQGLPRLTSKGSVKPGERFKVNFGKTGLKPCREASVLLIIISVLESMIDPALAAYKTHRITSRGKDRET</sequence>
<dbReference type="EMBL" id="RJJD01000011">
    <property type="protein sequence ID" value="RNI24537.1"/>
    <property type="molecule type" value="Genomic_DNA"/>
</dbReference>
<dbReference type="AlphaFoldDB" id="A0A3M9MHB7"/>
<name>A0A3M9MHB7_9BACT</name>
<protein>
    <submittedName>
        <fullName evidence="1">Uncharacterized protein</fullName>
    </submittedName>
</protein>
<reference evidence="1 2" key="1">
    <citation type="submission" date="2018-11" db="EMBL/GenBank/DDBJ databases">
        <title>Rufibacter latericius sp. nov., isolated from water in Baiyang Lake.</title>
        <authorList>
            <person name="Yang Y."/>
        </authorList>
    </citation>
    <scope>NUCLEOTIDE SEQUENCE [LARGE SCALE GENOMIC DNA]</scope>
    <source>
        <strain evidence="1 2">R-22-1c-1</strain>
    </source>
</reference>